<reference evidence="20" key="1">
    <citation type="submission" date="2025-08" db="UniProtKB">
        <authorList>
            <consortium name="Ensembl"/>
        </authorList>
    </citation>
    <scope>IDENTIFICATION</scope>
</reference>
<feature type="region of interest" description="Disordered" evidence="17">
    <location>
        <begin position="614"/>
        <end position="686"/>
    </location>
</feature>
<evidence type="ECO:0000256" key="17">
    <source>
        <dbReference type="SAM" id="MobiDB-lite"/>
    </source>
</evidence>
<feature type="region of interest" description="Disordered" evidence="17">
    <location>
        <begin position="242"/>
        <end position="268"/>
    </location>
</feature>
<comment type="catalytic activity">
    <reaction evidence="16">
        <text>L-seryl-[protein] + ATP = O-phospho-L-seryl-[protein] + ADP + H(+)</text>
        <dbReference type="Rhea" id="RHEA:17989"/>
        <dbReference type="Rhea" id="RHEA-COMP:9863"/>
        <dbReference type="Rhea" id="RHEA-COMP:11604"/>
        <dbReference type="ChEBI" id="CHEBI:15378"/>
        <dbReference type="ChEBI" id="CHEBI:29999"/>
        <dbReference type="ChEBI" id="CHEBI:30616"/>
        <dbReference type="ChEBI" id="CHEBI:83421"/>
        <dbReference type="ChEBI" id="CHEBI:456216"/>
        <dbReference type="EC" id="2.7.11.21"/>
    </reaction>
</comment>
<dbReference type="Pfam" id="PF00069">
    <property type="entry name" value="Pkinase"/>
    <property type="match status" value="1"/>
</dbReference>
<dbReference type="CDD" id="cd13118">
    <property type="entry name" value="POLO_box_1"/>
    <property type="match status" value="1"/>
</dbReference>
<feature type="compositionally biased region" description="Basic and acidic residues" evidence="17">
    <location>
        <begin position="252"/>
        <end position="268"/>
    </location>
</feature>
<accession>A0A8D1FFA9</accession>
<keyword evidence="5" id="KW-0963">Cytoplasm</keyword>
<evidence type="ECO:0000256" key="12">
    <source>
        <dbReference type="ARBA" id="ARBA00023212"/>
    </source>
</evidence>
<feature type="compositionally biased region" description="Low complexity" evidence="17">
    <location>
        <begin position="511"/>
        <end position="526"/>
    </location>
</feature>
<evidence type="ECO:0000256" key="16">
    <source>
        <dbReference type="ARBA" id="ARBA00048347"/>
    </source>
</evidence>
<evidence type="ECO:0000256" key="2">
    <source>
        <dbReference type="ARBA" id="ARBA00004300"/>
    </source>
</evidence>
<evidence type="ECO:0000256" key="9">
    <source>
        <dbReference type="ARBA" id="ARBA00022741"/>
    </source>
</evidence>
<proteinExistence type="predicted"/>
<feature type="compositionally biased region" description="Pro residues" evidence="17">
    <location>
        <begin position="662"/>
        <end position="671"/>
    </location>
</feature>
<dbReference type="InterPro" id="IPR008271">
    <property type="entry name" value="Ser/Thr_kinase_AS"/>
</dbReference>
<evidence type="ECO:0000256" key="3">
    <source>
        <dbReference type="ARBA" id="ARBA00012424"/>
    </source>
</evidence>
<evidence type="ECO:0000256" key="10">
    <source>
        <dbReference type="ARBA" id="ARBA00022777"/>
    </source>
</evidence>
<keyword evidence="6" id="KW-0723">Serine/threonine-protein kinase</keyword>
<dbReference type="FunFam" id="3.30.1120.30:FF:000001">
    <property type="entry name" value="Serine/threonine-protein kinase PLK"/>
    <property type="match status" value="1"/>
</dbReference>
<evidence type="ECO:0000256" key="7">
    <source>
        <dbReference type="ARBA" id="ARBA00022679"/>
    </source>
</evidence>
<dbReference type="PROSITE" id="PS00108">
    <property type="entry name" value="PROTEIN_KINASE_ST"/>
    <property type="match status" value="1"/>
</dbReference>
<dbReference type="Gene3D" id="1.10.510.10">
    <property type="entry name" value="Transferase(Phosphotransferase) domain 1"/>
    <property type="match status" value="1"/>
</dbReference>
<dbReference type="Gene3D" id="3.30.1120.30">
    <property type="entry name" value="POLO box domain"/>
    <property type="match status" value="3"/>
</dbReference>
<evidence type="ECO:0000313" key="21">
    <source>
        <dbReference type="Proteomes" id="UP000694722"/>
    </source>
</evidence>
<evidence type="ECO:0000313" key="20">
    <source>
        <dbReference type="Ensembl" id="ENSSSCP00040036507.1"/>
    </source>
</evidence>
<keyword evidence="8" id="KW-0677">Repeat</keyword>
<dbReference type="EC" id="2.7.11.21" evidence="3"/>
<evidence type="ECO:0000256" key="8">
    <source>
        <dbReference type="ARBA" id="ARBA00022737"/>
    </source>
</evidence>
<evidence type="ECO:0000256" key="6">
    <source>
        <dbReference type="ARBA" id="ARBA00022527"/>
    </source>
</evidence>
<dbReference type="InterPro" id="IPR036947">
    <property type="entry name" value="POLO_box_dom_sf"/>
</dbReference>
<keyword evidence="11" id="KW-0067">ATP-binding</keyword>
<dbReference type="PANTHER" id="PTHR24345">
    <property type="entry name" value="SERINE/THREONINE-PROTEIN KINASE PLK"/>
    <property type="match status" value="1"/>
</dbReference>
<sequence length="686" mass="75824">MEISIHRSLAHQHVVGFHGFFEDNDFVFVVLELCRRRSLLELHKRRKALTEPEARYYLRQIVLGCQYLHRNRVIHRDLKLGNLFLNEDLEVKIGDFGLATKVEYDGERKKTLCGTPNYIAPEVLSKKGHSFEVDVWSIGCIMYTLLVGKPPFETSCLKETYLRIKKNEYSIPKHINPVAASLIQKMLQTDPTARPTIHELLNDEFFTSGYIPARLPITCLTIPPRFSIAPGSLDPSSRKPLTVLNKGMENPMPERPREKEEPVVRETSEAADGHLGDMLQQLHSVNASKPSERGLVRQEEAEDPACIPIFWVSKWVDYSDKYGLGRCLPGRWGAQVRLRAPASCYGLWPFLAPRFSALNTLLSPSQLPVLPPCSPLPLSEVSLHLPLGYQLCDNSVGVLFNDSTRLILYNDGDSLQYIERDGTESYLTVSSHPNSLIKKITLLKYFRNYMSEHLLKAGANITPREGDELARLPYLRTWFRTRSAIILHLSNGCVQINFFQVGPGELGWRGGSAAQQQGAPQSQAGSGRPGARPWRPAGEGCARGWGEDPLRVPPSAGISALSWPPAPPGSWDPRSPLTPVIHPPPPSCTPGPHQTHPVPADGRRDLHRREAGLPHIPPEPPGGVRLLQGAGQPPALRPHHGGQAAELTLGHQPPQGLLVATPAPPPPPPPRTGALRTPTSTLAHAG</sequence>
<organism evidence="20 21">
    <name type="scientific">Sus scrofa</name>
    <name type="common">Pig</name>
    <dbReference type="NCBI Taxonomy" id="9823"/>
    <lineage>
        <taxon>Eukaryota</taxon>
        <taxon>Metazoa</taxon>
        <taxon>Chordata</taxon>
        <taxon>Craniata</taxon>
        <taxon>Vertebrata</taxon>
        <taxon>Euteleostomi</taxon>
        <taxon>Mammalia</taxon>
        <taxon>Eutheria</taxon>
        <taxon>Laurasiatheria</taxon>
        <taxon>Artiodactyla</taxon>
        <taxon>Suina</taxon>
        <taxon>Suidae</taxon>
        <taxon>Sus</taxon>
    </lineage>
</organism>
<name>A0A8D1FFA9_PIG</name>
<dbReference type="InterPro" id="IPR000959">
    <property type="entry name" value="POLO_box_dom"/>
</dbReference>
<comment type="subcellular location">
    <subcellularLocation>
        <location evidence="2">Cytoplasm</location>
        <location evidence="2">Cytoskeleton</location>
        <location evidence="2">Microtubule organizing center</location>
        <location evidence="2">Centrosome</location>
    </subcellularLocation>
    <subcellularLocation>
        <location evidence="1">Nucleus</location>
    </subcellularLocation>
</comment>
<evidence type="ECO:0000259" key="18">
    <source>
        <dbReference type="PROSITE" id="PS50011"/>
    </source>
</evidence>
<dbReference type="PROSITE" id="PS50078">
    <property type="entry name" value="POLO_BOX"/>
    <property type="match status" value="1"/>
</dbReference>
<keyword evidence="7" id="KW-0808">Transferase</keyword>
<dbReference type="SMART" id="SM00220">
    <property type="entry name" value="S_TKc"/>
    <property type="match status" value="1"/>
</dbReference>
<dbReference type="FunFam" id="1.10.510.10:FF:000727">
    <property type="entry name" value="Serine/threonine-protein kinase PLK"/>
    <property type="match status" value="1"/>
</dbReference>
<feature type="region of interest" description="Disordered" evidence="17">
    <location>
        <begin position="509"/>
        <end position="602"/>
    </location>
</feature>
<dbReference type="GO" id="GO:0005813">
    <property type="term" value="C:centrosome"/>
    <property type="evidence" value="ECO:0007669"/>
    <property type="project" value="UniProtKB-SubCell"/>
</dbReference>
<dbReference type="SUPFAM" id="SSF56112">
    <property type="entry name" value="Protein kinase-like (PK-like)"/>
    <property type="match status" value="1"/>
</dbReference>
<dbReference type="InterPro" id="IPR011009">
    <property type="entry name" value="Kinase-like_dom_sf"/>
</dbReference>
<evidence type="ECO:0000256" key="13">
    <source>
        <dbReference type="ARBA" id="ARBA00023242"/>
    </source>
</evidence>
<evidence type="ECO:0000256" key="1">
    <source>
        <dbReference type="ARBA" id="ARBA00004123"/>
    </source>
</evidence>
<keyword evidence="12" id="KW-0206">Cytoskeleton</keyword>
<keyword evidence="10" id="KW-0418">Kinase</keyword>
<dbReference type="PANTHER" id="PTHR24345:SF93">
    <property type="entry name" value="SERINE_THREONINE-PROTEIN KINASE PLK1"/>
    <property type="match status" value="1"/>
</dbReference>
<feature type="domain" description="POLO box" evidence="19">
    <location>
        <begin position="377"/>
        <end position="452"/>
    </location>
</feature>
<dbReference type="SUPFAM" id="SSF82615">
    <property type="entry name" value="Polo-box domain"/>
    <property type="match status" value="3"/>
</dbReference>
<evidence type="ECO:0000256" key="5">
    <source>
        <dbReference type="ARBA" id="ARBA00022490"/>
    </source>
</evidence>
<dbReference type="GO" id="GO:0005634">
    <property type="term" value="C:nucleus"/>
    <property type="evidence" value="ECO:0007669"/>
    <property type="project" value="UniProtKB-SubCell"/>
</dbReference>
<dbReference type="InterPro" id="IPR000719">
    <property type="entry name" value="Prot_kinase_dom"/>
</dbReference>
<keyword evidence="13" id="KW-0539">Nucleus</keyword>
<comment type="catalytic activity">
    <reaction evidence="15">
        <text>L-threonyl-[protein] + ATP = O-phospho-L-threonyl-[protein] + ADP + H(+)</text>
        <dbReference type="Rhea" id="RHEA:46608"/>
        <dbReference type="Rhea" id="RHEA-COMP:11060"/>
        <dbReference type="Rhea" id="RHEA-COMP:11605"/>
        <dbReference type="ChEBI" id="CHEBI:15378"/>
        <dbReference type="ChEBI" id="CHEBI:30013"/>
        <dbReference type="ChEBI" id="CHEBI:30616"/>
        <dbReference type="ChEBI" id="CHEBI:61977"/>
        <dbReference type="ChEBI" id="CHEBI:456216"/>
        <dbReference type="EC" id="2.7.11.21"/>
    </reaction>
</comment>
<dbReference type="Pfam" id="PF00659">
    <property type="entry name" value="POLO_box"/>
    <property type="match status" value="1"/>
</dbReference>
<evidence type="ECO:0000259" key="19">
    <source>
        <dbReference type="PROSITE" id="PS50078"/>
    </source>
</evidence>
<evidence type="ECO:0000256" key="15">
    <source>
        <dbReference type="ARBA" id="ARBA00047802"/>
    </source>
</evidence>
<keyword evidence="9" id="KW-0547">Nucleotide-binding</keyword>
<dbReference type="PROSITE" id="PS50011">
    <property type="entry name" value="PROTEIN_KINASE_DOM"/>
    <property type="match status" value="1"/>
</dbReference>
<evidence type="ECO:0000256" key="4">
    <source>
        <dbReference type="ARBA" id="ARBA00020241"/>
    </source>
</evidence>
<feature type="domain" description="Protein kinase" evidence="18">
    <location>
        <begin position="1"/>
        <end position="206"/>
    </location>
</feature>
<protein>
    <recommendedName>
        <fullName evidence="4">Serine/threonine-protein kinase PLK1</fullName>
        <ecNumber evidence="3">2.7.11.21</ecNumber>
    </recommendedName>
    <alternativeName>
        <fullName evidence="14">Polo-like kinase 1</fullName>
    </alternativeName>
</protein>
<dbReference type="AlphaFoldDB" id="A0A8D1FFA9"/>
<dbReference type="GO" id="GO:0005524">
    <property type="term" value="F:ATP binding"/>
    <property type="evidence" value="ECO:0007669"/>
    <property type="project" value="UniProtKB-KW"/>
</dbReference>
<dbReference type="Ensembl" id="ENSSSCT00040083789.1">
    <property type="protein sequence ID" value="ENSSSCP00040036507.1"/>
    <property type="gene ID" value="ENSSSCG00040061473.1"/>
</dbReference>
<evidence type="ECO:0000256" key="14">
    <source>
        <dbReference type="ARBA" id="ARBA00030335"/>
    </source>
</evidence>
<dbReference type="InterPro" id="IPR033701">
    <property type="entry name" value="POLO_box_1"/>
</dbReference>
<evidence type="ECO:0000256" key="11">
    <source>
        <dbReference type="ARBA" id="ARBA00022840"/>
    </source>
</evidence>
<dbReference type="GO" id="GO:0004674">
    <property type="term" value="F:protein serine/threonine kinase activity"/>
    <property type="evidence" value="ECO:0007669"/>
    <property type="project" value="UniProtKB-KW"/>
</dbReference>
<dbReference type="Proteomes" id="UP000694722">
    <property type="component" value="Unplaced"/>
</dbReference>